<sequence>MLIHVIVEDYLENERRSAARDVCKTGQQLDSTCAALFVSPSPLAVSNPQRFELMVRHRNSRICLVKMKDSWD</sequence>
<accession>A0A0K0CUH4</accession>
<reference evidence="2" key="2">
    <citation type="submission" date="2017-02" db="UniProtKB">
        <authorList>
            <consortium name="WormBaseParasite"/>
        </authorList>
    </citation>
    <scope>IDENTIFICATION</scope>
</reference>
<keyword evidence="1" id="KW-1185">Reference proteome</keyword>
<dbReference type="Proteomes" id="UP000035642">
    <property type="component" value="Unassembled WGS sequence"/>
</dbReference>
<dbReference type="AlphaFoldDB" id="A0A0K0CUH4"/>
<proteinExistence type="predicted"/>
<protein>
    <submittedName>
        <fullName evidence="2">Uncharacterized protein</fullName>
    </submittedName>
</protein>
<reference evidence="1" key="1">
    <citation type="submission" date="2012-09" db="EMBL/GenBank/DDBJ databases">
        <authorList>
            <person name="Martin A.A."/>
        </authorList>
    </citation>
    <scope>NUCLEOTIDE SEQUENCE</scope>
</reference>
<dbReference type="WBParaSite" id="ACAC_0000087201-mRNA-1">
    <property type="protein sequence ID" value="ACAC_0000087201-mRNA-1"/>
    <property type="gene ID" value="ACAC_0000087201"/>
</dbReference>
<name>A0A0K0CUH4_ANGCA</name>
<evidence type="ECO:0000313" key="2">
    <source>
        <dbReference type="WBParaSite" id="ACAC_0000087201-mRNA-1"/>
    </source>
</evidence>
<organism evidence="1 2">
    <name type="scientific">Angiostrongylus cantonensis</name>
    <name type="common">Rat lungworm</name>
    <dbReference type="NCBI Taxonomy" id="6313"/>
    <lineage>
        <taxon>Eukaryota</taxon>
        <taxon>Metazoa</taxon>
        <taxon>Ecdysozoa</taxon>
        <taxon>Nematoda</taxon>
        <taxon>Chromadorea</taxon>
        <taxon>Rhabditida</taxon>
        <taxon>Rhabditina</taxon>
        <taxon>Rhabditomorpha</taxon>
        <taxon>Strongyloidea</taxon>
        <taxon>Metastrongylidae</taxon>
        <taxon>Angiostrongylus</taxon>
    </lineage>
</organism>
<evidence type="ECO:0000313" key="1">
    <source>
        <dbReference type="Proteomes" id="UP000035642"/>
    </source>
</evidence>